<reference evidence="4 5" key="1">
    <citation type="journal article" date="2023" name="Sci. Data">
        <title>Genome assembly of the Korean intertidal mud-creeper Batillaria attramentaria.</title>
        <authorList>
            <person name="Patra A.K."/>
            <person name="Ho P.T."/>
            <person name="Jun S."/>
            <person name="Lee S.J."/>
            <person name="Kim Y."/>
            <person name="Won Y.J."/>
        </authorList>
    </citation>
    <scope>NUCLEOTIDE SEQUENCE [LARGE SCALE GENOMIC DNA]</scope>
    <source>
        <strain evidence="4">Wonlab-2016</strain>
    </source>
</reference>
<comment type="caution">
    <text evidence="4">The sequence shown here is derived from an EMBL/GenBank/DDBJ whole genome shotgun (WGS) entry which is preliminary data.</text>
</comment>
<dbReference type="InterPro" id="IPR029063">
    <property type="entry name" value="SAM-dependent_MTases_sf"/>
</dbReference>
<keyword evidence="2" id="KW-1133">Transmembrane helix</keyword>
<feature type="transmembrane region" description="Helical" evidence="2">
    <location>
        <begin position="7"/>
        <end position="26"/>
    </location>
</feature>
<organism evidence="4 5">
    <name type="scientific">Batillaria attramentaria</name>
    <dbReference type="NCBI Taxonomy" id="370345"/>
    <lineage>
        <taxon>Eukaryota</taxon>
        <taxon>Metazoa</taxon>
        <taxon>Spiralia</taxon>
        <taxon>Lophotrochozoa</taxon>
        <taxon>Mollusca</taxon>
        <taxon>Gastropoda</taxon>
        <taxon>Caenogastropoda</taxon>
        <taxon>Sorbeoconcha</taxon>
        <taxon>Cerithioidea</taxon>
        <taxon>Batillariidae</taxon>
        <taxon>Batillaria</taxon>
    </lineage>
</organism>
<dbReference type="AlphaFoldDB" id="A0ABD0KUG5"/>
<feature type="region of interest" description="Disordered" evidence="1">
    <location>
        <begin position="330"/>
        <end position="372"/>
    </location>
</feature>
<dbReference type="PANTHER" id="PTHR34203">
    <property type="entry name" value="METHYLTRANSFERASE, FKBM FAMILY PROTEIN"/>
    <property type="match status" value="1"/>
</dbReference>
<dbReference type="Pfam" id="PF05050">
    <property type="entry name" value="Methyltransf_21"/>
    <property type="match status" value="1"/>
</dbReference>
<protein>
    <recommendedName>
        <fullName evidence="3">Methyltransferase FkbM domain-containing protein</fullName>
    </recommendedName>
</protein>
<evidence type="ECO:0000259" key="3">
    <source>
        <dbReference type="Pfam" id="PF05050"/>
    </source>
</evidence>
<evidence type="ECO:0000313" key="4">
    <source>
        <dbReference type="EMBL" id="KAK7490465.1"/>
    </source>
</evidence>
<dbReference type="InterPro" id="IPR006342">
    <property type="entry name" value="FkbM_mtfrase"/>
</dbReference>
<evidence type="ECO:0000313" key="5">
    <source>
        <dbReference type="Proteomes" id="UP001519460"/>
    </source>
</evidence>
<dbReference type="Proteomes" id="UP001519460">
    <property type="component" value="Unassembled WGS sequence"/>
</dbReference>
<name>A0ABD0KUG5_9CAEN</name>
<dbReference type="Gene3D" id="3.40.50.150">
    <property type="entry name" value="Vaccinia Virus protein VP39"/>
    <property type="match status" value="1"/>
</dbReference>
<evidence type="ECO:0000256" key="2">
    <source>
        <dbReference type="SAM" id="Phobius"/>
    </source>
</evidence>
<evidence type="ECO:0000256" key="1">
    <source>
        <dbReference type="SAM" id="MobiDB-lite"/>
    </source>
</evidence>
<proteinExistence type="predicted"/>
<dbReference type="InterPro" id="IPR052514">
    <property type="entry name" value="SAM-dependent_MTase"/>
</dbReference>
<keyword evidence="2" id="KW-0472">Membrane</keyword>
<keyword evidence="5" id="KW-1185">Reference proteome</keyword>
<feature type="domain" description="Methyltransferase FkbM" evidence="3">
    <location>
        <begin position="224"/>
        <end position="452"/>
    </location>
</feature>
<keyword evidence="2" id="KW-0812">Transmembrane</keyword>
<sequence>MLKRRRLLACFAVGLVCAVCLIYFVFQRGETDVDKYYLPVIQDDRFWDFGFSTSKPYLDFINPDNVHFKRMFYNGELVSKKKPPKLSPLQAEVNIFAPESLSAKHCVPLKVPSNTTLRICIHDPDVDRMISSYIKDNGVWEAEQVESMIDLMRADDTSRTMEEILSSARLREGGSDARTGQNVKSEKKVEESFDSVVVPVQNSDRSTSDRYKLQQNGISMSLVDVGCNIGMYSLSAAAMGHEALAIDPVQHSLTLLAASLHLANLTARATLLLNAVSDRRGPVDVHVNPGNIGGSSVAHRTLEALGEQNTKRFVKSTTFRRAERDLGANSLENVDGSSTAKYKKGRNQGRNRSNIGGSSKAHLGSKKLSQNTTAAKTMRPVWAVCLDDLVPHVRTRRVFLKLDIEGWEARALSCASTFFQEVDVRYVMMEWLFHRKSRDGISIINFLTRNGFLPYDDVKKGTLLRPENYYSWPDNVLWGKR</sequence>
<feature type="compositionally biased region" description="Polar residues" evidence="1">
    <location>
        <begin position="330"/>
        <end position="340"/>
    </location>
</feature>
<dbReference type="PANTHER" id="PTHR34203:SF15">
    <property type="entry name" value="SLL1173 PROTEIN"/>
    <property type="match status" value="1"/>
</dbReference>
<dbReference type="SUPFAM" id="SSF53335">
    <property type="entry name" value="S-adenosyl-L-methionine-dependent methyltransferases"/>
    <property type="match status" value="2"/>
</dbReference>
<gene>
    <name evidence="4" type="ORF">BaRGS_00018251</name>
</gene>
<accession>A0ABD0KUG5</accession>
<dbReference type="EMBL" id="JACVVK020000126">
    <property type="protein sequence ID" value="KAK7490465.1"/>
    <property type="molecule type" value="Genomic_DNA"/>
</dbReference>